<evidence type="ECO:0000313" key="3">
    <source>
        <dbReference type="Proteomes" id="UP001367676"/>
    </source>
</evidence>
<gene>
    <name evidence="2" type="ORF">V9T40_005850</name>
</gene>
<protein>
    <recommendedName>
        <fullName evidence="1">HAT C-terminal dimerisation domain-containing protein</fullName>
    </recommendedName>
</protein>
<evidence type="ECO:0000259" key="1">
    <source>
        <dbReference type="Pfam" id="PF05699"/>
    </source>
</evidence>
<reference evidence="2 3" key="1">
    <citation type="submission" date="2024-03" db="EMBL/GenBank/DDBJ databases">
        <title>Adaptation during the transition from Ophiocordyceps entomopathogen to insect associate is accompanied by gene loss and intensified selection.</title>
        <authorList>
            <person name="Ward C.M."/>
            <person name="Onetto C.A."/>
            <person name="Borneman A.R."/>
        </authorList>
    </citation>
    <scope>NUCLEOTIDE SEQUENCE [LARGE SCALE GENOMIC DNA]</scope>
    <source>
        <strain evidence="2">AWRI1</strain>
        <tissue evidence="2">Single Adult Female</tissue>
    </source>
</reference>
<dbReference type="Pfam" id="PF05699">
    <property type="entry name" value="Dimer_Tnp_hAT"/>
    <property type="match status" value="1"/>
</dbReference>
<dbReference type="InterPro" id="IPR008906">
    <property type="entry name" value="HATC_C_dom"/>
</dbReference>
<organism evidence="2 3">
    <name type="scientific">Parthenolecanium corni</name>
    <dbReference type="NCBI Taxonomy" id="536013"/>
    <lineage>
        <taxon>Eukaryota</taxon>
        <taxon>Metazoa</taxon>
        <taxon>Ecdysozoa</taxon>
        <taxon>Arthropoda</taxon>
        <taxon>Hexapoda</taxon>
        <taxon>Insecta</taxon>
        <taxon>Pterygota</taxon>
        <taxon>Neoptera</taxon>
        <taxon>Paraneoptera</taxon>
        <taxon>Hemiptera</taxon>
        <taxon>Sternorrhyncha</taxon>
        <taxon>Coccoidea</taxon>
        <taxon>Coccidae</taxon>
        <taxon>Parthenolecanium</taxon>
    </lineage>
</organism>
<keyword evidence="3" id="KW-1185">Reference proteome</keyword>
<dbReference type="EMBL" id="JBBCAQ010000003">
    <property type="protein sequence ID" value="KAK7604664.1"/>
    <property type="molecule type" value="Genomic_DNA"/>
</dbReference>
<dbReference type="PANTHER" id="PTHR46880:SF5">
    <property type="entry name" value="DUF4371 DOMAIN-CONTAINING PROTEIN"/>
    <property type="match status" value="1"/>
</dbReference>
<dbReference type="AlphaFoldDB" id="A0AAN9U2H6"/>
<sequence length="242" mass="28223">MTTLFKTITGFYLKEDYVERTDPEFIAYTEEMQTPANQEYWEPLRDVELGPTALSELQLLSTKASAQKIDEFRQICRKFYITLASQIMLRFPFNDPQVKIMGKFSFIDPYFLKSTRNITDIATVLQIDVEAVHSEFKAVRMIVKVANNYQDDVSGFWKKILKFEDNEYPFLSTIVERIMVYPHSSATVKRIFSSINLNKTKTRNRLSVEMLAGLLHSKKLGTNLDDVNYEPMIKLMNSENMY</sequence>
<feature type="domain" description="HAT C-terminal dimerisation" evidence="1">
    <location>
        <begin position="152"/>
        <end position="213"/>
    </location>
</feature>
<name>A0AAN9U2H6_9HEMI</name>
<dbReference type="Proteomes" id="UP001367676">
    <property type="component" value="Unassembled WGS sequence"/>
</dbReference>
<dbReference type="GO" id="GO:0046983">
    <property type="term" value="F:protein dimerization activity"/>
    <property type="evidence" value="ECO:0007669"/>
    <property type="project" value="InterPro"/>
</dbReference>
<proteinExistence type="predicted"/>
<dbReference type="InterPro" id="IPR012337">
    <property type="entry name" value="RNaseH-like_sf"/>
</dbReference>
<dbReference type="SUPFAM" id="SSF53098">
    <property type="entry name" value="Ribonuclease H-like"/>
    <property type="match status" value="1"/>
</dbReference>
<evidence type="ECO:0000313" key="2">
    <source>
        <dbReference type="EMBL" id="KAK7604664.1"/>
    </source>
</evidence>
<accession>A0AAN9U2H6</accession>
<comment type="caution">
    <text evidence="2">The sequence shown here is derived from an EMBL/GenBank/DDBJ whole genome shotgun (WGS) entry which is preliminary data.</text>
</comment>
<dbReference type="PANTHER" id="PTHR46880">
    <property type="entry name" value="RAS-ASSOCIATING DOMAIN-CONTAINING PROTEIN"/>
    <property type="match status" value="1"/>
</dbReference>